<dbReference type="Proteomes" id="UP000265719">
    <property type="component" value="Chromosome"/>
</dbReference>
<keyword evidence="4" id="KW-1185">Reference proteome</keyword>
<dbReference type="AlphaFoldDB" id="A0A399G3Z3"/>
<name>A0A399G3Z3_9ACTN</name>
<gene>
    <name evidence="3" type="ORF">NI17_014075</name>
</gene>
<feature type="region of interest" description="Disordered" evidence="1">
    <location>
        <begin position="205"/>
        <end position="262"/>
    </location>
</feature>
<sequence length="379" mass="40627">MRKPHNRWTVLAGAAAVSLAAFGFPALAAADGDAAPASQTVHQKSTYLVDGYRVGYLPPGLSNYGSSTETSTDGEGNRTSYVMWSRGETVHGKVGVRRRAAAFTLDEVRDQHHGHLDSRTLRRVTVNGSPGYLSRTAGEVFWVDREGAALSVFLEPSRWSPTELMKMAEGVTPHAESASSFSVTHEGDGSALGLMRNLVGEGGERSWLMAPFGDPATEQTDSAESAQQDEEQPRLLPAPADAPSSPSSDSTEDGETGGPTDEQATEVMVCLTEEADMPREEVPTEGGVTTPWGGANWNSGLWELVPLPTREAAVVECARRTGLEQAEVQEVADSLGSERSASDSDSSEEDTDRSSQDSESVEQSEDSQQKSPWDLLPWL</sequence>
<feature type="compositionally biased region" description="Polar residues" evidence="1">
    <location>
        <begin position="217"/>
        <end position="226"/>
    </location>
</feature>
<feature type="region of interest" description="Disordered" evidence="1">
    <location>
        <begin position="327"/>
        <end position="379"/>
    </location>
</feature>
<feature type="region of interest" description="Disordered" evidence="1">
    <location>
        <begin position="274"/>
        <end position="294"/>
    </location>
</feature>
<evidence type="ECO:0000256" key="2">
    <source>
        <dbReference type="SAM" id="SignalP"/>
    </source>
</evidence>
<reference evidence="3" key="1">
    <citation type="submission" date="2020-10" db="EMBL/GenBank/DDBJ databases">
        <title>De novo genome project of the cellulose decomposer Thermobifida halotolerans type strain.</title>
        <authorList>
            <person name="Nagy I."/>
            <person name="Horvath B."/>
            <person name="Kukolya J."/>
            <person name="Nagy I."/>
            <person name="Orsini M."/>
        </authorList>
    </citation>
    <scope>NUCLEOTIDE SEQUENCE</scope>
    <source>
        <strain evidence="3">DSM 44931</strain>
    </source>
</reference>
<dbReference type="KEGG" id="thao:NI17_014075"/>
<protein>
    <submittedName>
        <fullName evidence="3">Uncharacterized protein</fullName>
    </submittedName>
</protein>
<keyword evidence="2" id="KW-0732">Signal</keyword>
<evidence type="ECO:0000256" key="1">
    <source>
        <dbReference type="SAM" id="MobiDB-lite"/>
    </source>
</evidence>
<dbReference type="OrthoDB" id="3436537at2"/>
<evidence type="ECO:0000313" key="4">
    <source>
        <dbReference type="Proteomes" id="UP000265719"/>
    </source>
</evidence>
<evidence type="ECO:0000313" key="3">
    <source>
        <dbReference type="EMBL" id="UOE17986.1"/>
    </source>
</evidence>
<feature type="chain" id="PRO_5043411220" evidence="2">
    <location>
        <begin position="29"/>
        <end position="379"/>
    </location>
</feature>
<feature type="signal peptide" evidence="2">
    <location>
        <begin position="1"/>
        <end position="28"/>
    </location>
</feature>
<dbReference type="RefSeq" id="WP_068688673.1">
    <property type="nucleotide sequence ID" value="NZ_CP063196.1"/>
</dbReference>
<organism evidence="3 4">
    <name type="scientific">Thermobifida halotolerans</name>
    <dbReference type="NCBI Taxonomy" id="483545"/>
    <lineage>
        <taxon>Bacteria</taxon>
        <taxon>Bacillati</taxon>
        <taxon>Actinomycetota</taxon>
        <taxon>Actinomycetes</taxon>
        <taxon>Streptosporangiales</taxon>
        <taxon>Nocardiopsidaceae</taxon>
        <taxon>Thermobifida</taxon>
    </lineage>
</organism>
<proteinExistence type="predicted"/>
<feature type="compositionally biased region" description="Low complexity" evidence="1">
    <location>
        <begin position="237"/>
        <end position="249"/>
    </location>
</feature>
<accession>A0A399G3Z3</accession>
<dbReference type="EMBL" id="CP063196">
    <property type="protein sequence ID" value="UOE17986.1"/>
    <property type="molecule type" value="Genomic_DNA"/>
</dbReference>